<organism evidence="4">
    <name type="scientific">Caenorhabditis brenneri</name>
    <name type="common">Nematode worm</name>
    <dbReference type="NCBI Taxonomy" id="135651"/>
    <lineage>
        <taxon>Eukaryota</taxon>
        <taxon>Metazoa</taxon>
        <taxon>Ecdysozoa</taxon>
        <taxon>Nematoda</taxon>
        <taxon>Chromadorea</taxon>
        <taxon>Rhabditida</taxon>
        <taxon>Rhabditina</taxon>
        <taxon>Rhabditomorpha</taxon>
        <taxon>Rhabditoidea</taxon>
        <taxon>Rhabditidae</taxon>
        <taxon>Peloderinae</taxon>
        <taxon>Caenorhabditis</taxon>
    </lineage>
</organism>
<evidence type="ECO:0000313" key="4">
    <source>
        <dbReference type="Proteomes" id="UP000008068"/>
    </source>
</evidence>
<dbReference type="AlphaFoldDB" id="G0MSG4"/>
<dbReference type="STRING" id="135651.G0MSG4"/>
<evidence type="ECO:0000313" key="3">
    <source>
        <dbReference type="EMBL" id="EGT43092.1"/>
    </source>
</evidence>
<dbReference type="InParanoid" id="G0MSG4"/>
<feature type="region of interest" description="Disordered" evidence="1">
    <location>
        <begin position="284"/>
        <end position="353"/>
    </location>
</feature>
<evidence type="ECO:0000256" key="1">
    <source>
        <dbReference type="SAM" id="MobiDB-lite"/>
    </source>
</evidence>
<feature type="chain" id="PRO_5003404570" evidence="2">
    <location>
        <begin position="20"/>
        <end position="410"/>
    </location>
</feature>
<evidence type="ECO:0000256" key="2">
    <source>
        <dbReference type="SAM" id="SignalP"/>
    </source>
</evidence>
<dbReference type="FunCoup" id="G0MSG4">
    <property type="interactions" value="171"/>
</dbReference>
<dbReference type="EMBL" id="GL379810">
    <property type="protein sequence ID" value="EGT43092.1"/>
    <property type="molecule type" value="Genomic_DNA"/>
</dbReference>
<protein>
    <submittedName>
        <fullName evidence="3">Uncharacterized protein</fullName>
    </submittedName>
</protein>
<keyword evidence="4" id="KW-1185">Reference proteome</keyword>
<dbReference type="eggNOG" id="KOG1216">
    <property type="taxonomic scope" value="Eukaryota"/>
</dbReference>
<dbReference type="PANTHER" id="PTHR36493:SF3">
    <property type="entry name" value="CHITIN-BINDING TYPE-4 DOMAIN-CONTAINING PROTEIN"/>
    <property type="match status" value="1"/>
</dbReference>
<keyword evidence="2" id="KW-0732">Signal</keyword>
<gene>
    <name evidence="3" type="ORF">CAEBREN_32369</name>
</gene>
<sequence length="410" mass="45379">MTLFTSSLVFLAFFGVATAVSPINLENCVSGSYFVENFIKYECYQEDNVKGYKIIGCQPSNDLTGTTLIQWETFDEKWFKYHCVIDGLNAQYSVKELGCSHNGQVYRHNQEWTSQDGSTAYACQFGKVVKKGCLVGTLLVPLYSVRYVDGEAFYCSQGTEVKSFGNLKGCTTQEGDIIPFEGRAKNGNMLESCAFSFNRDGTVEFKWTQVGCIYSKEVITVNAIQKIGDDYVHCVLNGTNGYISKLMTRDEVEKWLTATKQQWSNIVSGNEGRGTTIKREVPTMAPETTTTTSTTTTTTPVPTTTTTTTTMAPTTTTTTTPMTPTTSPTTTTIPPTTTTSTTTTTTTPAPKTTVKTPVKKCVDLAEDCEKMRIYCHSNQKNAEFLKDAIEKSSVTQKDKSRMLEFIENML</sequence>
<reference evidence="4" key="1">
    <citation type="submission" date="2011-07" db="EMBL/GenBank/DDBJ databases">
        <authorList>
            <consortium name="Caenorhabditis brenneri Sequencing and Analysis Consortium"/>
            <person name="Wilson R.K."/>
        </authorList>
    </citation>
    <scope>NUCLEOTIDE SEQUENCE [LARGE SCALE GENOMIC DNA]</scope>
    <source>
        <strain evidence="4">PB2801</strain>
    </source>
</reference>
<dbReference type="PANTHER" id="PTHR36493">
    <property type="entry name" value="NEUROBLAST DIFFERENTIATION-ASSOCIATED PROTEIN AHNAK-LIKE PROTEIN"/>
    <property type="match status" value="1"/>
</dbReference>
<dbReference type="HOGENOM" id="CLU_671272_0_0_1"/>
<accession>G0MSG4</accession>
<name>G0MSG4_CAEBE</name>
<dbReference type="OrthoDB" id="5780467at2759"/>
<dbReference type="Proteomes" id="UP000008068">
    <property type="component" value="Unassembled WGS sequence"/>
</dbReference>
<proteinExistence type="predicted"/>
<feature type="signal peptide" evidence="2">
    <location>
        <begin position="1"/>
        <end position="19"/>
    </location>
</feature>